<comment type="caution">
    <text evidence="3">The sequence shown here is derived from an EMBL/GenBank/DDBJ whole genome shotgun (WGS) entry which is preliminary data.</text>
</comment>
<reference evidence="3" key="1">
    <citation type="submission" date="2021-02" db="EMBL/GenBank/DDBJ databases">
        <authorList>
            <person name="Nowell W R."/>
        </authorList>
    </citation>
    <scope>NUCLEOTIDE SEQUENCE</scope>
</reference>
<evidence type="ECO:0000313" key="4">
    <source>
        <dbReference type="EMBL" id="CAF5228979.1"/>
    </source>
</evidence>
<dbReference type="EMBL" id="CAJOBI010368232">
    <property type="protein sequence ID" value="CAF5228979.1"/>
    <property type="molecule type" value="Genomic_DNA"/>
</dbReference>
<feature type="non-terminal residue" evidence="3">
    <location>
        <position position="1"/>
    </location>
</feature>
<evidence type="ECO:0000313" key="1">
    <source>
        <dbReference type="EMBL" id="CAF5053677.1"/>
    </source>
</evidence>
<evidence type="ECO:0000313" key="3">
    <source>
        <dbReference type="EMBL" id="CAF5219113.1"/>
    </source>
</evidence>
<proteinExistence type="predicted"/>
<dbReference type="Proteomes" id="UP000681720">
    <property type="component" value="Unassembled WGS sequence"/>
</dbReference>
<dbReference type="EMBL" id="CAJOBJ010362687">
    <property type="protein sequence ID" value="CAF5219113.1"/>
    <property type="molecule type" value="Genomic_DNA"/>
</dbReference>
<organism evidence="3 5">
    <name type="scientific">Rotaria magnacalcarata</name>
    <dbReference type="NCBI Taxonomy" id="392030"/>
    <lineage>
        <taxon>Eukaryota</taxon>
        <taxon>Metazoa</taxon>
        <taxon>Spiralia</taxon>
        <taxon>Gnathifera</taxon>
        <taxon>Rotifera</taxon>
        <taxon>Eurotatoria</taxon>
        <taxon>Bdelloidea</taxon>
        <taxon>Philodinida</taxon>
        <taxon>Philodinidae</taxon>
        <taxon>Rotaria</taxon>
    </lineage>
</organism>
<evidence type="ECO:0000313" key="5">
    <source>
        <dbReference type="Proteomes" id="UP000681720"/>
    </source>
</evidence>
<dbReference type="Proteomes" id="UP000676336">
    <property type="component" value="Unassembled WGS sequence"/>
</dbReference>
<evidence type="ECO:0000313" key="2">
    <source>
        <dbReference type="EMBL" id="CAF5185806.1"/>
    </source>
</evidence>
<accession>A0A8S3JPM0</accession>
<dbReference type="EMBL" id="CAJOBJ010333416">
    <property type="protein sequence ID" value="CAF5185806.1"/>
    <property type="molecule type" value="Genomic_DNA"/>
</dbReference>
<name>A0A8S3JPM0_9BILA</name>
<sequence length="52" mass="5933">TTNGTLFGYYSYNQLFKASGSVTLRVEGVPMEDQNHYERLLDFKVSPVVKEC</sequence>
<gene>
    <name evidence="2" type="ORF">GIL414_LOCUS71010</name>
    <name evidence="3" type="ORF">GIL414_LOCUS83314</name>
    <name evidence="1" type="ORF">SMN809_LOCUS59363</name>
    <name evidence="4" type="ORF">SMN809_LOCUS86002</name>
</gene>
<dbReference type="AlphaFoldDB" id="A0A8S3JPM0"/>
<dbReference type="EMBL" id="CAJOBI010226172">
    <property type="protein sequence ID" value="CAF5053677.1"/>
    <property type="molecule type" value="Genomic_DNA"/>
</dbReference>
<protein>
    <submittedName>
        <fullName evidence="3">Uncharacterized protein</fullName>
    </submittedName>
</protein>